<dbReference type="EMBL" id="MGHD01000005">
    <property type="protein sequence ID" value="OGM60356.1"/>
    <property type="molecule type" value="Genomic_DNA"/>
</dbReference>
<evidence type="ECO:0000313" key="1">
    <source>
        <dbReference type="EMBL" id="OGM60356.1"/>
    </source>
</evidence>
<accession>A0A1F8B8I5</accession>
<dbReference type="Proteomes" id="UP000176404">
    <property type="component" value="Unassembled WGS sequence"/>
</dbReference>
<evidence type="ECO:0000313" key="2">
    <source>
        <dbReference type="Proteomes" id="UP000176404"/>
    </source>
</evidence>
<dbReference type="AlphaFoldDB" id="A0A1F8B8I5"/>
<dbReference type="STRING" id="1802517.A2892_03395"/>
<proteinExistence type="predicted"/>
<gene>
    <name evidence="1" type="ORF">A2892_03395</name>
</gene>
<organism evidence="1 2">
    <name type="scientific">Candidatus Woesebacteria bacterium RIFCSPLOWO2_01_FULL_39_10b</name>
    <dbReference type="NCBI Taxonomy" id="1802517"/>
    <lineage>
        <taxon>Bacteria</taxon>
        <taxon>Candidatus Woeseibacteriota</taxon>
    </lineage>
</organism>
<reference evidence="1 2" key="1">
    <citation type="journal article" date="2016" name="Nat. Commun.">
        <title>Thousands of microbial genomes shed light on interconnected biogeochemical processes in an aquifer system.</title>
        <authorList>
            <person name="Anantharaman K."/>
            <person name="Brown C.T."/>
            <person name="Hug L.A."/>
            <person name="Sharon I."/>
            <person name="Castelle C.J."/>
            <person name="Probst A.J."/>
            <person name="Thomas B.C."/>
            <person name="Singh A."/>
            <person name="Wilkins M.J."/>
            <person name="Karaoz U."/>
            <person name="Brodie E.L."/>
            <person name="Williams K.H."/>
            <person name="Hubbard S.S."/>
            <person name="Banfield J.F."/>
        </authorList>
    </citation>
    <scope>NUCLEOTIDE SEQUENCE [LARGE SCALE GENOMIC DNA]</scope>
</reference>
<comment type="caution">
    <text evidence="1">The sequence shown here is derived from an EMBL/GenBank/DDBJ whole genome shotgun (WGS) entry which is preliminary data.</text>
</comment>
<protein>
    <submittedName>
        <fullName evidence="1">Uncharacterized protein</fullName>
    </submittedName>
</protein>
<sequence>MLIKGSAKLVLYLLNFLLLAIVLKGFLAPPPVKAACYCSNPQPEAGGWCKCTSTPPSSATFCTTEQGVEVCCESEFEKNTYWSRINPICGSAVETVPYCSYRRGFEPDGTEFFHNDVTCWGTEWSLDPGTPDLPDETNGQLRDWNQTILYNGFNSVERDPTGNAGRVAHIHTCQSDLYCCGSTITDSDGNNVSACAGYVPQASSCTPQNTSITPPDWCANVPSPRDRSWSCQDENDPEFHTYRPYPAEPCNKQATELALFCGNTLNLTDGFGIEKRYTISGGTIGADYFYTDDPQCADKVNWCSVDSPNYSCTDNGDGTETCRFLIQDRNVDFWVDLQGAYLPIMGNTELVTNSEPGNEEDSLTDPQKVNEYVSWYLNGAKFNPVEYGALSKDDENKFNETMINFSGPLRKLLSHRNQRDIIELETLDAYRSSSETNEDAQIRHNQIIGCVGNVIRSLVPPTLEPVGIWGKILKCYHEGHTKSKIRAGDYFQYADEDQIPPKENTTRQQAAGSLNPDQWYIDDNGNYDFLKWYRDYQRWRGRLCLGIFSFLPGFIRDLMPDLLQDLTFCFNNPLDPDYMGNLYFTVPMSSTEDRIGLVDVERANIFPHPNRSERVTDFRVIDQSVNTDPADLFFAHMQETSELADILQRTFAPCPANRFDIEGNPRCEFFERDSSLVTPVTSVEPPEWCDVTDVRSNPGDNLHADQLSGQLIYTSEVSCQFTIPGEGRFCESIGASCRPVSSGQMCETYYGQLDCGIEGGTQTYCANGCSSLPYNPSWPCMLAGYGCYPRNWNERGSCTLVYDEEPSSCNDSGLICGACSQPTDDASLVQECNVAVFASLETQTKTPKADEVWSRLVAGEKGVFQKFYPKIGANTPIKEICDIPASSPVSFTSPWLDSVGNPASGRTQPELYFPHIGGIQQYFLKGIQTALRPQGFGEPQPSYECPKLGANLPSPSEECIGRTIAEYMDGVITTAGDLTHIRFTSPAWNMTNAIDARISDFWYNNATSIGRLYAIAGNAYNTDWQTPSGREGTVTNFVNDFLSSTLIGGTELPVIITETGITENGGSRERWVNEMHAVQNSSRMLGALIFNAFNAADDAAWSAFWNRIGLQGILDTCGRNCSYLGANSAVFYTRGEGFYNDAASFGMGYSLEIDITGPNGQTTTQAVKWALDRGMTPIIRVGTAVSDGPRADDYGNYLRQLDQELTNSGYGSNQIVLAIAGPNEPQSEYWASRECFFE</sequence>
<name>A0A1F8B8I5_9BACT</name>